<accession>A0A7L5DWT7</accession>
<keyword evidence="1" id="KW-0175">Coiled coil</keyword>
<dbReference type="KEGG" id="mrob:HH214_00990"/>
<evidence type="ECO:0000256" key="2">
    <source>
        <dbReference type="SAM" id="SignalP"/>
    </source>
</evidence>
<feature type="signal peptide" evidence="2">
    <location>
        <begin position="1"/>
        <end position="26"/>
    </location>
</feature>
<reference evidence="3 4" key="1">
    <citation type="submission" date="2020-04" db="EMBL/GenBank/DDBJ databases">
        <title>Genome sequencing of novel species.</title>
        <authorList>
            <person name="Heo J."/>
            <person name="Kim S.-J."/>
            <person name="Kim J.-S."/>
            <person name="Hong S.-B."/>
            <person name="Kwon S.-W."/>
        </authorList>
    </citation>
    <scope>NUCLEOTIDE SEQUENCE [LARGE SCALE GENOMIC DNA]</scope>
    <source>
        <strain evidence="3 4">F39-2</strain>
    </source>
</reference>
<evidence type="ECO:0000313" key="4">
    <source>
        <dbReference type="Proteomes" id="UP000503278"/>
    </source>
</evidence>
<dbReference type="RefSeq" id="WP_169605565.1">
    <property type="nucleotide sequence ID" value="NZ_CP051682.1"/>
</dbReference>
<protein>
    <recommendedName>
        <fullName evidence="5">OmpH family outer membrane protein</fullName>
    </recommendedName>
</protein>
<dbReference type="EMBL" id="CP051682">
    <property type="protein sequence ID" value="QJD94547.1"/>
    <property type="molecule type" value="Genomic_DNA"/>
</dbReference>
<gene>
    <name evidence="3" type="ORF">HH214_00990</name>
</gene>
<keyword evidence="2" id="KW-0732">Signal</keyword>
<evidence type="ECO:0000313" key="3">
    <source>
        <dbReference type="EMBL" id="QJD94547.1"/>
    </source>
</evidence>
<feature type="coiled-coil region" evidence="1">
    <location>
        <begin position="35"/>
        <end position="62"/>
    </location>
</feature>
<feature type="chain" id="PRO_5029824473" description="OmpH family outer membrane protein" evidence="2">
    <location>
        <begin position="27"/>
        <end position="66"/>
    </location>
</feature>
<dbReference type="AlphaFoldDB" id="A0A7L5DWT7"/>
<name>A0A7L5DWT7_9SPHI</name>
<keyword evidence="4" id="KW-1185">Reference proteome</keyword>
<dbReference type="Proteomes" id="UP000503278">
    <property type="component" value="Chromosome"/>
</dbReference>
<sequence>MTTPNKMKMFTAIVAICILSISHAFAQKYKTLADTVKLNAEYKKVNTEITDLNNQLTEAKAKLPDY</sequence>
<organism evidence="3 4">
    <name type="scientific">Mucilaginibacter robiniae</name>
    <dbReference type="NCBI Taxonomy" id="2728022"/>
    <lineage>
        <taxon>Bacteria</taxon>
        <taxon>Pseudomonadati</taxon>
        <taxon>Bacteroidota</taxon>
        <taxon>Sphingobacteriia</taxon>
        <taxon>Sphingobacteriales</taxon>
        <taxon>Sphingobacteriaceae</taxon>
        <taxon>Mucilaginibacter</taxon>
    </lineage>
</organism>
<evidence type="ECO:0008006" key="5">
    <source>
        <dbReference type="Google" id="ProtNLM"/>
    </source>
</evidence>
<evidence type="ECO:0000256" key="1">
    <source>
        <dbReference type="SAM" id="Coils"/>
    </source>
</evidence>
<proteinExistence type="predicted"/>